<dbReference type="Gene3D" id="3.30.9.10">
    <property type="entry name" value="D-Amino Acid Oxidase, subunit A, domain 2"/>
    <property type="match status" value="1"/>
</dbReference>
<dbReference type="PANTHER" id="PTHR13847">
    <property type="entry name" value="SARCOSINE DEHYDROGENASE-RELATED"/>
    <property type="match status" value="1"/>
</dbReference>
<accession>A0A1G7T7B3</accession>
<dbReference type="STRING" id="1082479.SAMN05216241_108116"/>
<dbReference type="SUPFAM" id="SSF51905">
    <property type="entry name" value="FAD/NAD(P)-binding domain"/>
    <property type="match status" value="1"/>
</dbReference>
<protein>
    <submittedName>
        <fullName evidence="3">Glycine/D-amino acid oxidase</fullName>
    </submittedName>
</protein>
<dbReference type="EMBL" id="FNCE01000008">
    <property type="protein sequence ID" value="SDG30904.1"/>
    <property type="molecule type" value="Genomic_DNA"/>
</dbReference>
<evidence type="ECO:0000256" key="1">
    <source>
        <dbReference type="ARBA" id="ARBA00023002"/>
    </source>
</evidence>
<dbReference type="InterPro" id="IPR006076">
    <property type="entry name" value="FAD-dep_OxRdtase"/>
</dbReference>
<dbReference type="GO" id="GO:0016491">
    <property type="term" value="F:oxidoreductase activity"/>
    <property type="evidence" value="ECO:0007669"/>
    <property type="project" value="UniProtKB-KW"/>
</dbReference>
<dbReference type="OrthoDB" id="9769600at2"/>
<keyword evidence="4" id="KW-1185">Reference proteome</keyword>
<gene>
    <name evidence="3" type="ORF">SAMN05216241_108116</name>
</gene>
<name>A0A1G7T7B3_9PROT</name>
<dbReference type="AlphaFoldDB" id="A0A1G7T7B3"/>
<evidence type="ECO:0000259" key="2">
    <source>
        <dbReference type="Pfam" id="PF01266"/>
    </source>
</evidence>
<dbReference type="RefSeq" id="WP_090020790.1">
    <property type="nucleotide sequence ID" value="NZ_FNCE01000008.1"/>
</dbReference>
<keyword evidence="1" id="KW-0560">Oxidoreductase</keyword>
<evidence type="ECO:0000313" key="3">
    <source>
        <dbReference type="EMBL" id="SDG30904.1"/>
    </source>
</evidence>
<feature type="domain" description="FAD dependent oxidoreductase" evidence="2">
    <location>
        <begin position="37"/>
        <end position="390"/>
    </location>
</feature>
<dbReference type="GO" id="GO:0005737">
    <property type="term" value="C:cytoplasm"/>
    <property type="evidence" value="ECO:0007669"/>
    <property type="project" value="TreeGrafter"/>
</dbReference>
<organism evidence="3 4">
    <name type="scientific">Limimonas halophila</name>
    <dbReference type="NCBI Taxonomy" id="1082479"/>
    <lineage>
        <taxon>Bacteria</taxon>
        <taxon>Pseudomonadati</taxon>
        <taxon>Pseudomonadota</taxon>
        <taxon>Alphaproteobacteria</taxon>
        <taxon>Rhodospirillales</taxon>
        <taxon>Rhodovibrionaceae</taxon>
        <taxon>Limimonas</taxon>
    </lineage>
</organism>
<dbReference type="Pfam" id="PF01266">
    <property type="entry name" value="DAO"/>
    <property type="match status" value="1"/>
</dbReference>
<dbReference type="Gene3D" id="3.50.50.60">
    <property type="entry name" value="FAD/NAD(P)-binding domain"/>
    <property type="match status" value="1"/>
</dbReference>
<proteinExistence type="predicted"/>
<dbReference type="Proteomes" id="UP000199415">
    <property type="component" value="Unassembled WGS sequence"/>
</dbReference>
<reference evidence="3 4" key="1">
    <citation type="submission" date="2016-10" db="EMBL/GenBank/DDBJ databases">
        <authorList>
            <person name="de Groot N.N."/>
        </authorList>
    </citation>
    <scope>NUCLEOTIDE SEQUENCE [LARGE SCALE GENOMIC DNA]</scope>
    <source>
        <strain evidence="3 4">DSM 25584</strain>
    </source>
</reference>
<sequence>MADVTRFPALDGVSGWDALAGDTLATTPLSGWQRARFAVIGGGFTGLAAARGLAERFPDAEVVLLDALRIGQGTSGRNAGFIIDVPHNLDSDEADPVQDRQVTRLNRWAVEMLREQVTANGIACDWDDAGKYLLAAEARHIDSLKGFTDTLDGLGEPHTWLEGPDLSARIGTDYYRAGVYTPGNVLMNPAALVRGLARSLPANVTLHELSPVVTTTYGEPHRLETPTGVLEADHIVCATNSFTGEFGFGDRYVPVFSYASLTRPLTPEEDAAIGAVRPWGATAAHPAGTTLRVTPDRRVFVRNMLRWRAELCSGPPDLAAAARTHQQALRARFPTLADVPFEHTWGGMLCMTRNFQPCFGTVRPGVHVAAGMNGVGVAKGTYLGRLLADLIAGQDSDALAFVQRAASPAWVPPEPARTLGVTAKLRAEERAAGAEK</sequence>
<dbReference type="PANTHER" id="PTHR13847:SF281">
    <property type="entry name" value="FAD DEPENDENT OXIDOREDUCTASE DOMAIN-CONTAINING PROTEIN"/>
    <property type="match status" value="1"/>
</dbReference>
<dbReference type="InterPro" id="IPR036188">
    <property type="entry name" value="FAD/NAD-bd_sf"/>
</dbReference>
<evidence type="ECO:0000313" key="4">
    <source>
        <dbReference type="Proteomes" id="UP000199415"/>
    </source>
</evidence>